<feature type="region of interest" description="Disordered" evidence="1">
    <location>
        <begin position="1"/>
        <end position="36"/>
    </location>
</feature>
<dbReference type="KEGG" id="cdn:BN940_11326"/>
<name>W8WYS1_CASD6</name>
<sequence>MGSILHFDGGNGGHGGSGSHGGAGGNGGNAGSALSVSQSGGHEISLVLAGVTLQSIGGAGGSGGKGGNGGAGGNGGNGWAGGNGGNGGNGGHGGDGGHGGNGGAGGVVVDLHDFNAVNIVSNTNADGSVADNLLVSQGGDGGVGGSLGIGGAAGLRGLSDGGTGGTDGTGGSPGSVGNTGLAGVAGAGLSVAAGAVVNISGAANLSLGLVQGTDITLDATALSGNLTAATDSGADTIRGGSGQNQITLNGGADSVDLARSLARSDVLVIQSATDLDARNGKFIEIAGFDTMAAHGDVLKIAGYTGIVENRDTIVGGGVTVHASQGIATFSGIVDETDLAGRITAAFQVLGSSSSGNALAFVFEGDTYLAVERGGDSSYQAGTDLVIQLTGVTDLAALGSAAADHTLVLQAA</sequence>
<dbReference type="InterPro" id="IPR048165">
    <property type="entry name" value="Bluetail_dom"/>
</dbReference>
<gene>
    <name evidence="2" type="ORF">BN940_11326</name>
</gene>
<dbReference type="HOGENOM" id="CLU_668489_0_0_4"/>
<reference evidence="2 3" key="1">
    <citation type="journal article" date="2014" name="BMC Microbiol.">
        <title>The oxygen-independent metabolism of cyclic monoterpenes in Castellaniella defragrans 65Phen.</title>
        <authorList>
            <person name="Petasch J."/>
            <person name="Disch E.M."/>
            <person name="Markert S."/>
            <person name="Becher D."/>
            <person name="Schweder T."/>
            <person name="Huttel B."/>
            <person name="Reinhardt R."/>
            <person name="Harder J."/>
        </authorList>
    </citation>
    <scope>NUCLEOTIDE SEQUENCE [LARGE SCALE GENOMIC DNA]</scope>
    <source>
        <strain evidence="2">65Phen</strain>
    </source>
</reference>
<accession>W8WYS1</accession>
<organism evidence="2 3">
    <name type="scientific">Castellaniella defragrans (strain DSM 12143 / CCUG 39792 / 65Phen)</name>
    <name type="common">Alcaligenes defragrans</name>
    <dbReference type="NCBI Taxonomy" id="1437824"/>
    <lineage>
        <taxon>Bacteria</taxon>
        <taxon>Pseudomonadati</taxon>
        <taxon>Pseudomonadota</taxon>
        <taxon>Betaproteobacteria</taxon>
        <taxon>Burkholderiales</taxon>
        <taxon>Alcaligenaceae</taxon>
        <taxon>Castellaniella</taxon>
    </lineage>
</organism>
<evidence type="ECO:0000313" key="2">
    <source>
        <dbReference type="EMBL" id="CDM24724.1"/>
    </source>
</evidence>
<dbReference type="NCBIfam" id="NF041519">
    <property type="entry name" value="bluetail"/>
    <property type="match status" value="1"/>
</dbReference>
<protein>
    <submittedName>
        <fullName evidence="2">PE-PGRS family protein</fullName>
    </submittedName>
</protein>
<evidence type="ECO:0000313" key="3">
    <source>
        <dbReference type="Proteomes" id="UP000019805"/>
    </source>
</evidence>
<dbReference type="STRING" id="1437824.BN940_11326"/>
<dbReference type="EMBL" id="HG916765">
    <property type="protein sequence ID" value="CDM24724.1"/>
    <property type="molecule type" value="Genomic_DNA"/>
</dbReference>
<keyword evidence="3" id="KW-1185">Reference proteome</keyword>
<dbReference type="PATRIC" id="fig|1437824.5.peg.2242"/>
<evidence type="ECO:0000256" key="1">
    <source>
        <dbReference type="SAM" id="MobiDB-lite"/>
    </source>
</evidence>
<proteinExistence type="predicted"/>
<dbReference type="Proteomes" id="UP000019805">
    <property type="component" value="Chromosome"/>
</dbReference>
<feature type="compositionally biased region" description="Gly residues" evidence="1">
    <location>
        <begin position="9"/>
        <end position="30"/>
    </location>
</feature>
<dbReference type="AlphaFoldDB" id="W8WYS1"/>